<gene>
    <name evidence="9" type="ORF">A8709_17460</name>
</gene>
<keyword evidence="3" id="KW-0813">Transport</keyword>
<comment type="caution">
    <text evidence="9">The sequence shown here is derived from an EMBL/GenBank/DDBJ whole genome shotgun (WGS) entry which is preliminary data.</text>
</comment>
<dbReference type="RefSeq" id="WP_065853463.1">
    <property type="nucleotide sequence ID" value="NZ_LYPC01000022.1"/>
</dbReference>
<feature type="transmembrane region" description="Helical" evidence="8">
    <location>
        <begin position="211"/>
        <end position="233"/>
    </location>
</feature>
<comment type="subcellular location">
    <subcellularLocation>
        <location evidence="1">Membrane</location>
        <topology evidence="1">Multi-pass membrane protein</topology>
    </subcellularLocation>
</comment>
<keyword evidence="7 8" id="KW-0472">Membrane</keyword>
<name>A0A1C0ZZD7_9BACL</name>
<organism evidence="9 10">
    <name type="scientific">Paenibacillus pectinilyticus</name>
    <dbReference type="NCBI Taxonomy" id="512399"/>
    <lineage>
        <taxon>Bacteria</taxon>
        <taxon>Bacillati</taxon>
        <taxon>Bacillota</taxon>
        <taxon>Bacilli</taxon>
        <taxon>Bacillales</taxon>
        <taxon>Paenibacillaceae</taxon>
        <taxon>Paenibacillus</taxon>
    </lineage>
</organism>
<keyword evidence="5 8" id="KW-0812">Transmembrane</keyword>
<feature type="transmembrane region" description="Helical" evidence="8">
    <location>
        <begin position="102"/>
        <end position="127"/>
    </location>
</feature>
<keyword evidence="10" id="KW-1185">Reference proteome</keyword>
<reference evidence="10" key="1">
    <citation type="submission" date="2016-05" db="EMBL/GenBank/DDBJ databases">
        <title>Paenibacillus oryzae. sp. nov., isolated from the rice root.</title>
        <authorList>
            <person name="Zhang J."/>
            <person name="Zhang X."/>
        </authorList>
    </citation>
    <scope>NUCLEOTIDE SEQUENCE [LARGE SCALE GENOMIC DNA]</scope>
    <source>
        <strain evidence="10">KCTC13222</strain>
    </source>
</reference>
<feature type="transmembrane region" description="Helical" evidence="8">
    <location>
        <begin position="139"/>
        <end position="161"/>
    </location>
</feature>
<evidence type="ECO:0000313" key="9">
    <source>
        <dbReference type="EMBL" id="OCT13401.1"/>
    </source>
</evidence>
<evidence type="ECO:0000256" key="4">
    <source>
        <dbReference type="ARBA" id="ARBA00022544"/>
    </source>
</evidence>
<evidence type="ECO:0000256" key="5">
    <source>
        <dbReference type="ARBA" id="ARBA00022692"/>
    </source>
</evidence>
<dbReference type="GO" id="GO:0009847">
    <property type="term" value="P:spore germination"/>
    <property type="evidence" value="ECO:0007669"/>
    <property type="project" value="InterPro"/>
</dbReference>
<comment type="similarity">
    <text evidence="2">Belongs to the amino acid-polyamine-organocation (APC) superfamily. Spore germination protein (SGP) (TC 2.A.3.9) family.</text>
</comment>
<dbReference type="Pfam" id="PF03845">
    <property type="entry name" value="Spore_permease"/>
    <property type="match status" value="1"/>
</dbReference>
<evidence type="ECO:0000313" key="10">
    <source>
        <dbReference type="Proteomes" id="UP000093309"/>
    </source>
</evidence>
<feature type="transmembrane region" description="Helical" evidence="8">
    <location>
        <begin position="35"/>
        <end position="54"/>
    </location>
</feature>
<dbReference type="Proteomes" id="UP000093309">
    <property type="component" value="Unassembled WGS sequence"/>
</dbReference>
<evidence type="ECO:0000256" key="7">
    <source>
        <dbReference type="ARBA" id="ARBA00023136"/>
    </source>
</evidence>
<sequence>MDKSSSVVLMYILIHLGIIFFTYPEDIIATTGSNHWIVILTGIILQLVVIFFYMKGLSFFPGKDIIQIYLSTGKVASLLFFLPIFLYLLMTSIITLRSFTELIAIVFLSNTPIWAILFILLFVSTYLGSKGVGTIFRTGNLLGILFLPLILIICFIAFQHIDWYYAVPLFERDFSFLTKPTYYRSLFAFSGGFLFLGFVQPFVTYQRKKILLASLALIPFYILSVYLPILTFGEATAVTLHYPFVVVIDTINISWFVFDRVTMFFLFTLSTFIMLFISLTLWNTNRMISTCLPFFKPNYLMLVLSVIIFISCMMIPDLKKVEQLLLWNTPLRIYILVTVPLSIYFLGLRAKRKVSHAHN</sequence>
<evidence type="ECO:0000256" key="2">
    <source>
        <dbReference type="ARBA" id="ARBA00007998"/>
    </source>
</evidence>
<dbReference type="EMBL" id="LYPC01000022">
    <property type="protein sequence ID" value="OCT13401.1"/>
    <property type="molecule type" value="Genomic_DNA"/>
</dbReference>
<dbReference type="PANTHER" id="PTHR34975">
    <property type="entry name" value="SPORE GERMINATION PROTEIN A2"/>
    <property type="match status" value="1"/>
</dbReference>
<dbReference type="InterPro" id="IPR004761">
    <property type="entry name" value="Spore_GerAB"/>
</dbReference>
<evidence type="ECO:0000256" key="6">
    <source>
        <dbReference type="ARBA" id="ARBA00022989"/>
    </source>
</evidence>
<feature type="transmembrane region" description="Helical" evidence="8">
    <location>
        <begin position="253"/>
        <end position="277"/>
    </location>
</feature>
<dbReference type="GO" id="GO:0016020">
    <property type="term" value="C:membrane"/>
    <property type="evidence" value="ECO:0007669"/>
    <property type="project" value="UniProtKB-SubCell"/>
</dbReference>
<feature type="transmembrane region" description="Helical" evidence="8">
    <location>
        <begin position="298"/>
        <end position="316"/>
    </location>
</feature>
<feature type="transmembrane region" description="Helical" evidence="8">
    <location>
        <begin position="331"/>
        <end position="348"/>
    </location>
</feature>
<feature type="transmembrane region" description="Helical" evidence="8">
    <location>
        <begin position="7"/>
        <end position="23"/>
    </location>
</feature>
<feature type="transmembrane region" description="Helical" evidence="8">
    <location>
        <begin position="181"/>
        <end position="199"/>
    </location>
</feature>
<feature type="transmembrane region" description="Helical" evidence="8">
    <location>
        <begin position="75"/>
        <end position="96"/>
    </location>
</feature>
<dbReference type="AlphaFoldDB" id="A0A1C0ZZD7"/>
<evidence type="ECO:0000256" key="3">
    <source>
        <dbReference type="ARBA" id="ARBA00022448"/>
    </source>
</evidence>
<keyword evidence="4" id="KW-0309">Germination</keyword>
<keyword evidence="6 8" id="KW-1133">Transmembrane helix</keyword>
<proteinExistence type="inferred from homology"/>
<dbReference type="PANTHER" id="PTHR34975:SF2">
    <property type="entry name" value="SPORE GERMINATION PROTEIN A2"/>
    <property type="match status" value="1"/>
</dbReference>
<dbReference type="STRING" id="512399.A8709_17460"/>
<accession>A0A1C0ZZD7</accession>
<evidence type="ECO:0000256" key="1">
    <source>
        <dbReference type="ARBA" id="ARBA00004141"/>
    </source>
</evidence>
<protein>
    <submittedName>
        <fullName evidence="9">Uncharacterized protein</fullName>
    </submittedName>
</protein>
<evidence type="ECO:0000256" key="8">
    <source>
        <dbReference type="SAM" id="Phobius"/>
    </source>
</evidence>